<evidence type="ECO:0000259" key="4">
    <source>
        <dbReference type="PROSITE" id="PS50994"/>
    </source>
</evidence>
<dbReference type="InterPro" id="IPR043502">
    <property type="entry name" value="DNA/RNA_pol_sf"/>
</dbReference>
<name>A0AAD3YDA2_9TREE</name>
<dbReference type="Pfam" id="PF14223">
    <property type="entry name" value="Retrotran_gag_2"/>
    <property type="match status" value="1"/>
</dbReference>
<dbReference type="GO" id="GO:0003723">
    <property type="term" value="F:RNA binding"/>
    <property type="evidence" value="ECO:0007669"/>
    <property type="project" value="UniProtKB-KW"/>
</dbReference>
<keyword evidence="1" id="KW-0645">Protease</keyword>
<dbReference type="SUPFAM" id="SSF56672">
    <property type="entry name" value="DNA/RNA polymerases"/>
    <property type="match status" value="1"/>
</dbReference>
<dbReference type="GO" id="GO:0005634">
    <property type="term" value="C:nucleus"/>
    <property type="evidence" value="ECO:0007669"/>
    <property type="project" value="UniProtKB-ARBA"/>
</dbReference>
<dbReference type="Pfam" id="PF00665">
    <property type="entry name" value="rve"/>
    <property type="match status" value="1"/>
</dbReference>
<dbReference type="InterPro" id="IPR001584">
    <property type="entry name" value="Integrase_cat-core"/>
</dbReference>
<proteinExistence type="predicted"/>
<feature type="domain" description="Integrase catalytic" evidence="4">
    <location>
        <begin position="561"/>
        <end position="733"/>
    </location>
</feature>
<evidence type="ECO:0000256" key="2">
    <source>
        <dbReference type="ARBA" id="ARBA00022884"/>
    </source>
</evidence>
<keyword evidence="1" id="KW-0378">Hydrolase</keyword>
<dbReference type="CDD" id="cd09272">
    <property type="entry name" value="RNase_HI_RT_Ty1"/>
    <property type="match status" value="1"/>
</dbReference>
<organism evidence="5 6">
    <name type="scientific">Cutaneotrichosporon spelunceum</name>
    <dbReference type="NCBI Taxonomy" id="1672016"/>
    <lineage>
        <taxon>Eukaryota</taxon>
        <taxon>Fungi</taxon>
        <taxon>Dikarya</taxon>
        <taxon>Basidiomycota</taxon>
        <taxon>Agaricomycotina</taxon>
        <taxon>Tremellomycetes</taxon>
        <taxon>Trichosporonales</taxon>
        <taxon>Trichosporonaceae</taxon>
        <taxon>Cutaneotrichosporon</taxon>
    </lineage>
</organism>
<dbReference type="InterPro" id="IPR012337">
    <property type="entry name" value="RNaseH-like_sf"/>
</dbReference>
<feature type="region of interest" description="Disordered" evidence="3">
    <location>
        <begin position="266"/>
        <end position="293"/>
    </location>
</feature>
<comment type="caution">
    <text evidence="5">The sequence shown here is derived from an EMBL/GenBank/DDBJ whole genome shotgun (WGS) entry which is preliminary data.</text>
</comment>
<dbReference type="Pfam" id="PF07727">
    <property type="entry name" value="RVT_2"/>
    <property type="match status" value="1"/>
</dbReference>
<dbReference type="PROSITE" id="PS50994">
    <property type="entry name" value="INTEGRASE"/>
    <property type="match status" value="1"/>
</dbReference>
<accession>A0AAD3YDA2</accession>
<dbReference type="InterPro" id="IPR054722">
    <property type="entry name" value="PolX-like_BBD"/>
</dbReference>
<dbReference type="SUPFAM" id="SSF53098">
    <property type="entry name" value="Ribonuclease H-like"/>
    <property type="match status" value="1"/>
</dbReference>
<evidence type="ECO:0000313" key="6">
    <source>
        <dbReference type="Proteomes" id="UP001222932"/>
    </source>
</evidence>
<keyword evidence="2" id="KW-0694">RNA-binding</keyword>
<dbReference type="InterPro" id="IPR036397">
    <property type="entry name" value="RNaseH_sf"/>
</dbReference>
<dbReference type="InterPro" id="IPR013103">
    <property type="entry name" value="RVT_2"/>
</dbReference>
<dbReference type="Gene3D" id="3.30.420.10">
    <property type="entry name" value="Ribonuclease H-like superfamily/Ribonuclease H"/>
    <property type="match status" value="1"/>
</dbReference>
<reference evidence="5" key="2">
    <citation type="submission" date="2023-06" db="EMBL/GenBank/DDBJ databases">
        <authorList>
            <person name="Kobayashi Y."/>
            <person name="Kayamori A."/>
            <person name="Aoki K."/>
            <person name="Shiwa Y."/>
            <person name="Fujita N."/>
            <person name="Sugita T."/>
            <person name="Iwasaki W."/>
            <person name="Tanaka N."/>
            <person name="Takashima M."/>
        </authorList>
    </citation>
    <scope>NUCLEOTIDE SEQUENCE</scope>
    <source>
        <strain evidence="5">HIS016</strain>
    </source>
</reference>
<dbReference type="PANTHER" id="PTHR11439">
    <property type="entry name" value="GAG-POL-RELATED RETROTRANSPOSON"/>
    <property type="match status" value="1"/>
</dbReference>
<evidence type="ECO:0000313" key="5">
    <source>
        <dbReference type="EMBL" id="GMK58985.1"/>
    </source>
</evidence>
<dbReference type="Pfam" id="PF22936">
    <property type="entry name" value="Pol_BBD"/>
    <property type="match status" value="1"/>
</dbReference>
<sequence length="1438" mass="159999">MSDDSVSGALKVVPRLTGMKNFNAWNRAIRAYLLDKGALGHLEGSVNEPFRRIPNVDDNMAVLEAIRPPGQYAGVAPPMGLAISANIAEDPHLVLDAAQLATWELWERKERRARAALLITVSDKIHDDIEHQWSSSNMYDSIVYRYRSNTSERRAHVHARLMNLNLVAPITFERMQDHHDKFSELATELRRIGYDLSEDYKCELFLLSLPPELEDSITTRFRSNPEDEREWETLTRVYEEKADRLFHHASRGRALLGEDGVAVIFSKDAATKPPPKRKSTHKRPGQPNPDRNITCFWCQKKGHRMEACGARRRGTPQRPAAPQQPSAAAAAASILSVNGGSVSAITALDHEPGQVAELAEVALNADPVTTTTLLIDSGATHNIVGNADLLSDVKELSHPRNFKLAGTRFTMTATQLGSLVIHGPGGSEIIKDVYHCPDTTDNILATPQLRSQGWLLDLANKQLVRNGVTFPLTETPTGRPCLLQEAQLAAQEDDQPASPFDSPLFRIHKRLGHLGRTSLLDIIRSNILPDIGMTHEEASTDPFTIEHCDNCLAARSTRFPRLGKPLRGSAKGEVVHFDLKGPLAPSRLGSVYWLGVATDYTRYRCVIALEDKKADKVLAEIKDQIRFIETQSGIPVKVVRTDRGTEFVNDASNQWYKWKGIIHHTSAPYIHEHNGVAERLNRTVGELVRALLDGSAFDHAWWDWAARHACNVLNSTTLCEDGRTAWEIMFHRKPTFATMWQFGEICYAVRSATQSKASLSTMRAFKARVLMRDTHSSTWQVRRESTGVIMTVSDIRRAAGHSIMEPLPKVPGPEAEIPVLDEAAEEHATGEQVAAFLPTFCANLPPMDELLTYDGHYPGLLASAAAEAAEADPLTIQEAAATSEWPQWYAAILAEVNNLETKGTWSEAVLPPGRKTISSKWVLKRKRDATGNIVKYKARLVARGFSQVPGVDFEETFAPVGRLTSLRLLLSLVGTLDLVVRQIDVEGAYLNGSLDVDLYLAFPSGLAPKNANANCLRLHKTIYGLKQSGRAWWFELSSALEKIGFSRCSADWGMYVLKNKQGSPVAFLLAYVDDILIATRTATEADGLVKQLASFWKITDLGPVAHILGIRVDRKRDLKQVRISQTAYIESITKGLPLQKNYGGKHAPLPTAGLPFSPAEPVGAVNPAFRQRYQELVGKILWLAVCTRPDVSFAAGFLGRFCHAPTQQHYDLGLRVVYHLFQTRHLSLLLGGHPQPALRRSIELPFVAYVDADWAGDHLTRRSTTGYAIFMFSGLVSWCSRRQRTVSASTMEAEYVATAEAVREVVWLRKLYMELCCLPRLLPTRFQVDNQSAIRLAHNPVAHGQAKHIAVKHHIIRERIADETVTLHHVRTEHQYADILTKPLAGPRHTAYSKALGLFDPTRPPRSRMHLSYQPVPLPDMYTLRGVLTCGSVPHTRQ</sequence>
<dbReference type="GO" id="GO:0004190">
    <property type="term" value="F:aspartic-type endopeptidase activity"/>
    <property type="evidence" value="ECO:0007669"/>
    <property type="project" value="UniProtKB-KW"/>
</dbReference>
<protein>
    <recommendedName>
        <fullName evidence="4">Integrase catalytic domain-containing protein</fullName>
    </recommendedName>
</protein>
<evidence type="ECO:0000256" key="3">
    <source>
        <dbReference type="SAM" id="MobiDB-lite"/>
    </source>
</evidence>
<dbReference type="PANTHER" id="PTHR11439:SF440">
    <property type="entry name" value="INTEGRASE CATALYTIC DOMAIN-CONTAINING PROTEIN"/>
    <property type="match status" value="1"/>
</dbReference>
<dbReference type="GO" id="GO:0015074">
    <property type="term" value="P:DNA integration"/>
    <property type="evidence" value="ECO:0007669"/>
    <property type="project" value="InterPro"/>
</dbReference>
<keyword evidence="6" id="KW-1185">Reference proteome</keyword>
<keyword evidence="1" id="KW-0064">Aspartyl protease</keyword>
<evidence type="ECO:0000256" key="1">
    <source>
        <dbReference type="ARBA" id="ARBA00022750"/>
    </source>
</evidence>
<gene>
    <name evidence="5" type="ORF">CspeluHIS016_0604270</name>
</gene>
<feature type="compositionally biased region" description="Basic residues" evidence="3">
    <location>
        <begin position="274"/>
        <end position="284"/>
    </location>
</feature>
<dbReference type="EMBL" id="BTCM01000006">
    <property type="protein sequence ID" value="GMK58985.1"/>
    <property type="molecule type" value="Genomic_DNA"/>
</dbReference>
<reference evidence="5" key="1">
    <citation type="journal article" date="2023" name="BMC Genomics">
        <title>Chromosome-level genome assemblies of Cutaneotrichosporon spp. (Trichosporonales, Basidiomycota) reveal imbalanced evolution between nucleotide sequences and chromosome synteny.</title>
        <authorList>
            <person name="Kobayashi Y."/>
            <person name="Kayamori A."/>
            <person name="Aoki K."/>
            <person name="Shiwa Y."/>
            <person name="Matsutani M."/>
            <person name="Fujita N."/>
            <person name="Sugita T."/>
            <person name="Iwasaki W."/>
            <person name="Tanaka N."/>
            <person name="Takashima M."/>
        </authorList>
    </citation>
    <scope>NUCLEOTIDE SEQUENCE</scope>
    <source>
        <strain evidence="5">HIS016</strain>
    </source>
</reference>
<dbReference type="Proteomes" id="UP001222932">
    <property type="component" value="Unassembled WGS sequence"/>
</dbReference>